<protein>
    <submittedName>
        <fullName evidence="14">Sodium:proton antiporter</fullName>
    </submittedName>
</protein>
<evidence type="ECO:0000256" key="10">
    <source>
        <dbReference type="ARBA" id="ARBA00023136"/>
    </source>
</evidence>
<feature type="transmembrane region" description="Helical" evidence="12">
    <location>
        <begin position="202"/>
        <end position="228"/>
    </location>
</feature>
<dbReference type="GO" id="GO:0005886">
    <property type="term" value="C:plasma membrane"/>
    <property type="evidence" value="ECO:0007669"/>
    <property type="project" value="UniProtKB-SubCell"/>
</dbReference>
<dbReference type="AlphaFoldDB" id="A0A269XY36"/>
<keyword evidence="8" id="KW-0915">Sodium</keyword>
<keyword evidence="15" id="KW-1185">Reference proteome</keyword>
<feature type="transmembrane region" description="Helical" evidence="12">
    <location>
        <begin position="133"/>
        <end position="155"/>
    </location>
</feature>
<evidence type="ECO:0000256" key="7">
    <source>
        <dbReference type="ARBA" id="ARBA00022989"/>
    </source>
</evidence>
<dbReference type="GO" id="GO:0051453">
    <property type="term" value="P:regulation of intracellular pH"/>
    <property type="evidence" value="ECO:0007669"/>
    <property type="project" value="TreeGrafter"/>
</dbReference>
<dbReference type="GO" id="GO:0015386">
    <property type="term" value="F:potassium:proton antiporter activity"/>
    <property type="evidence" value="ECO:0007669"/>
    <property type="project" value="TreeGrafter"/>
</dbReference>
<feature type="transmembrane region" description="Helical" evidence="12">
    <location>
        <begin position="31"/>
        <end position="51"/>
    </location>
</feature>
<proteinExistence type="inferred from homology"/>
<dbReference type="PANTHER" id="PTHR10110:SF195">
    <property type="entry name" value="NA(+)_H(+) ANTIPORTER NHAS2"/>
    <property type="match status" value="1"/>
</dbReference>
<organism evidence="14 15">
    <name type="scientific">Acetobacter fabarum</name>
    <dbReference type="NCBI Taxonomy" id="483199"/>
    <lineage>
        <taxon>Bacteria</taxon>
        <taxon>Pseudomonadati</taxon>
        <taxon>Pseudomonadota</taxon>
        <taxon>Alphaproteobacteria</taxon>
        <taxon>Acetobacterales</taxon>
        <taxon>Acetobacteraceae</taxon>
        <taxon>Acetobacter</taxon>
    </lineage>
</organism>
<dbReference type="PANTHER" id="PTHR10110">
    <property type="entry name" value="SODIUM/HYDROGEN EXCHANGER"/>
    <property type="match status" value="1"/>
</dbReference>
<keyword evidence="9" id="KW-0406">Ion transport</keyword>
<dbReference type="RefSeq" id="WP_086646129.1">
    <property type="nucleotide sequence ID" value="NZ_JAMYZV010000004.1"/>
</dbReference>
<keyword evidence="4" id="KW-0050">Antiport</keyword>
<feature type="transmembrane region" description="Helical" evidence="12">
    <location>
        <begin position="291"/>
        <end position="311"/>
    </location>
</feature>
<evidence type="ECO:0000256" key="9">
    <source>
        <dbReference type="ARBA" id="ARBA00023065"/>
    </source>
</evidence>
<keyword evidence="5" id="KW-1003">Cell membrane</keyword>
<keyword evidence="6 12" id="KW-0812">Transmembrane</keyword>
<evidence type="ECO:0000259" key="13">
    <source>
        <dbReference type="Pfam" id="PF00999"/>
    </source>
</evidence>
<feature type="transmembrane region" description="Helical" evidence="12">
    <location>
        <begin position="384"/>
        <end position="402"/>
    </location>
</feature>
<feature type="transmembrane region" description="Helical" evidence="12">
    <location>
        <begin position="317"/>
        <end position="343"/>
    </location>
</feature>
<feature type="domain" description="Cation/H+ exchanger transmembrane" evidence="13">
    <location>
        <begin position="17"/>
        <end position="408"/>
    </location>
</feature>
<keyword evidence="3" id="KW-0813">Transport</keyword>
<keyword evidence="11" id="KW-0739">Sodium transport</keyword>
<evidence type="ECO:0000256" key="1">
    <source>
        <dbReference type="ARBA" id="ARBA00004651"/>
    </source>
</evidence>
<comment type="caution">
    <text evidence="14">The sequence shown here is derived from an EMBL/GenBank/DDBJ whole genome shotgun (WGS) entry which is preliminary data.</text>
</comment>
<evidence type="ECO:0000256" key="8">
    <source>
        <dbReference type="ARBA" id="ARBA00023053"/>
    </source>
</evidence>
<dbReference type="EMBL" id="NCXK01000007">
    <property type="protein sequence ID" value="PAK78188.1"/>
    <property type="molecule type" value="Genomic_DNA"/>
</dbReference>
<feature type="transmembrane region" description="Helical" evidence="12">
    <location>
        <begin position="248"/>
        <end position="270"/>
    </location>
</feature>
<dbReference type="GO" id="GO:0098719">
    <property type="term" value="P:sodium ion import across plasma membrane"/>
    <property type="evidence" value="ECO:0007669"/>
    <property type="project" value="TreeGrafter"/>
</dbReference>
<dbReference type="Proteomes" id="UP000216151">
    <property type="component" value="Unassembled WGS sequence"/>
</dbReference>
<name>A0A269XY36_9PROT</name>
<evidence type="ECO:0000313" key="15">
    <source>
        <dbReference type="Proteomes" id="UP000216151"/>
    </source>
</evidence>
<comment type="similarity">
    <text evidence="2">Belongs to the monovalent cation:proton antiporter 1 (CPA1) transporter (TC 2.A.36) family.</text>
</comment>
<feature type="transmembrane region" description="Helical" evidence="12">
    <location>
        <begin position="63"/>
        <end position="86"/>
    </location>
</feature>
<evidence type="ECO:0000256" key="5">
    <source>
        <dbReference type="ARBA" id="ARBA00022475"/>
    </source>
</evidence>
<feature type="transmembrane region" description="Helical" evidence="12">
    <location>
        <begin position="98"/>
        <end position="121"/>
    </location>
</feature>
<keyword evidence="10 12" id="KW-0472">Membrane</keyword>
<keyword evidence="7 12" id="KW-1133">Transmembrane helix</keyword>
<reference evidence="14 15" key="1">
    <citation type="submission" date="2017-04" db="EMBL/GenBank/DDBJ databases">
        <title>Kefir bacterial isolates.</title>
        <authorList>
            <person name="Kim Y."/>
            <person name="Blasche S."/>
            <person name="Patil K.R."/>
        </authorList>
    </citation>
    <scope>NUCLEOTIDE SEQUENCE [LARGE SCALE GENOMIC DNA]</scope>
    <source>
        <strain evidence="14 15">KR</strain>
    </source>
</reference>
<evidence type="ECO:0000256" key="6">
    <source>
        <dbReference type="ARBA" id="ARBA00022692"/>
    </source>
</evidence>
<evidence type="ECO:0000256" key="3">
    <source>
        <dbReference type="ARBA" id="ARBA00022448"/>
    </source>
</evidence>
<dbReference type="Gene3D" id="6.10.140.1330">
    <property type="match status" value="1"/>
</dbReference>
<accession>A0A269XY36</accession>
<evidence type="ECO:0000256" key="11">
    <source>
        <dbReference type="ARBA" id="ARBA00023201"/>
    </source>
</evidence>
<dbReference type="GO" id="GO:0015385">
    <property type="term" value="F:sodium:proton antiporter activity"/>
    <property type="evidence" value="ECO:0007669"/>
    <property type="project" value="InterPro"/>
</dbReference>
<feature type="transmembrane region" description="Helical" evidence="12">
    <location>
        <begin position="355"/>
        <end position="378"/>
    </location>
</feature>
<sequence length="417" mass="43786">MHTLDLLALLLCLSAGFSILNHHTLRMPVTIGVLVFSLLASLLVMVLNPLFPAYDLQAFPRRVLGAVNLPDALLNGALSFLLFAGAMQVDLGQLQKHLLSVTALSVAGTILAVGFMAGATWGGLSLAGHPVPFIWCVVLGAILAPTDPVSVVGMLKRLGLPAPLQAIFAGESLFNDGVGVVISGVAIGLATGQSPTITLPDLLVRFCHEAIGGGLLGLATGWAALFVLRGQRDPHIDLLTSLALATGTFSLASQFGMSGAIAVVVAGLCLGTRYSRAILHTEARTNLDTTWTVIDEVLNVFLFLLIGLELLDITPRLFTFVLTLAVIPLSIAVRAASVLVSTLPVHLRQWDRGRVPALLTWGGLRGGISVSLALGLPAGDMRDLLLPVCYGVVVFTIIVQGLTMERVARALYPNAPG</sequence>
<dbReference type="OrthoDB" id="9774146at2"/>
<dbReference type="InterPro" id="IPR006153">
    <property type="entry name" value="Cation/H_exchanger_TM"/>
</dbReference>
<evidence type="ECO:0000256" key="4">
    <source>
        <dbReference type="ARBA" id="ARBA00022449"/>
    </source>
</evidence>
<feature type="transmembrane region" description="Helical" evidence="12">
    <location>
        <begin position="167"/>
        <end position="190"/>
    </location>
</feature>
<dbReference type="InterPro" id="IPR018422">
    <property type="entry name" value="Cation/H_exchanger_CPA1"/>
</dbReference>
<comment type="subcellular location">
    <subcellularLocation>
        <location evidence="1">Cell membrane</location>
        <topology evidence="1">Multi-pass membrane protein</topology>
    </subcellularLocation>
</comment>
<evidence type="ECO:0000313" key="14">
    <source>
        <dbReference type="EMBL" id="PAK78188.1"/>
    </source>
</evidence>
<gene>
    <name evidence="14" type="ORF">B8X00_07405</name>
</gene>
<evidence type="ECO:0000256" key="12">
    <source>
        <dbReference type="SAM" id="Phobius"/>
    </source>
</evidence>
<evidence type="ECO:0000256" key="2">
    <source>
        <dbReference type="ARBA" id="ARBA00007367"/>
    </source>
</evidence>
<dbReference type="Pfam" id="PF00999">
    <property type="entry name" value="Na_H_Exchanger"/>
    <property type="match status" value="1"/>
</dbReference>